<name>A0A7J8KBC8_ROUAE</name>
<comment type="caution">
    <text evidence="1">The sequence shown here is derived from an EMBL/GenBank/DDBJ whole genome shotgun (WGS) entry which is preliminary data.</text>
</comment>
<proteinExistence type="predicted"/>
<evidence type="ECO:0000313" key="1">
    <source>
        <dbReference type="EMBL" id="KAF6506177.1"/>
    </source>
</evidence>
<sequence>MLLIFTEFMDDFSFSSSWNYLFHSSFQRIFRILRNLSSFISQTPRACATMLVSLNLSEFLQLGLICKGGDGSRLDSTLMNTELFSKHLEVSKADYLSVLGNDILGRDFKTRNLKTTFTYFSFYK</sequence>
<gene>
    <name evidence="1" type="ORF">HJG63_007987</name>
</gene>
<evidence type="ECO:0000313" key="2">
    <source>
        <dbReference type="Proteomes" id="UP000593571"/>
    </source>
</evidence>
<keyword evidence="2" id="KW-1185">Reference proteome</keyword>
<dbReference type="Proteomes" id="UP000593571">
    <property type="component" value="Unassembled WGS sequence"/>
</dbReference>
<organism evidence="1 2">
    <name type="scientific">Rousettus aegyptiacus</name>
    <name type="common">Egyptian fruit bat</name>
    <name type="synonym">Pteropus aegyptiacus</name>
    <dbReference type="NCBI Taxonomy" id="9407"/>
    <lineage>
        <taxon>Eukaryota</taxon>
        <taxon>Metazoa</taxon>
        <taxon>Chordata</taxon>
        <taxon>Craniata</taxon>
        <taxon>Vertebrata</taxon>
        <taxon>Euteleostomi</taxon>
        <taxon>Mammalia</taxon>
        <taxon>Eutheria</taxon>
        <taxon>Laurasiatheria</taxon>
        <taxon>Chiroptera</taxon>
        <taxon>Yinpterochiroptera</taxon>
        <taxon>Pteropodoidea</taxon>
        <taxon>Pteropodidae</taxon>
        <taxon>Rousettinae</taxon>
        <taxon>Rousettus</taxon>
    </lineage>
</organism>
<dbReference type="EMBL" id="JACASE010000001">
    <property type="protein sequence ID" value="KAF6506177.1"/>
    <property type="molecule type" value="Genomic_DNA"/>
</dbReference>
<protein>
    <submittedName>
        <fullName evidence="1">Uncharacterized protein</fullName>
    </submittedName>
</protein>
<reference evidence="1 2" key="1">
    <citation type="journal article" date="2020" name="Nature">
        <title>Six reference-quality genomes reveal evolution of bat adaptations.</title>
        <authorList>
            <person name="Jebb D."/>
            <person name="Huang Z."/>
            <person name="Pippel M."/>
            <person name="Hughes G.M."/>
            <person name="Lavrichenko K."/>
            <person name="Devanna P."/>
            <person name="Winkler S."/>
            <person name="Jermiin L.S."/>
            <person name="Skirmuntt E.C."/>
            <person name="Katzourakis A."/>
            <person name="Burkitt-Gray L."/>
            <person name="Ray D.A."/>
            <person name="Sullivan K.A.M."/>
            <person name="Roscito J.G."/>
            <person name="Kirilenko B.M."/>
            <person name="Davalos L.M."/>
            <person name="Corthals A.P."/>
            <person name="Power M.L."/>
            <person name="Jones G."/>
            <person name="Ransome R.D."/>
            <person name="Dechmann D.K.N."/>
            <person name="Locatelli A.G."/>
            <person name="Puechmaille S.J."/>
            <person name="Fedrigo O."/>
            <person name="Jarvis E.D."/>
            <person name="Hiller M."/>
            <person name="Vernes S.C."/>
            <person name="Myers E.W."/>
            <person name="Teeling E.C."/>
        </authorList>
    </citation>
    <scope>NUCLEOTIDE SEQUENCE [LARGE SCALE GENOMIC DNA]</scope>
    <source>
        <strain evidence="1">MRouAeg1</strain>
        <tissue evidence="1">Muscle</tissue>
    </source>
</reference>
<dbReference type="AlphaFoldDB" id="A0A7J8KBC8"/>
<accession>A0A7J8KBC8</accession>